<organism evidence="2 3">
    <name type="scientific">Gossypium australe</name>
    <dbReference type="NCBI Taxonomy" id="47621"/>
    <lineage>
        <taxon>Eukaryota</taxon>
        <taxon>Viridiplantae</taxon>
        <taxon>Streptophyta</taxon>
        <taxon>Embryophyta</taxon>
        <taxon>Tracheophyta</taxon>
        <taxon>Spermatophyta</taxon>
        <taxon>Magnoliopsida</taxon>
        <taxon>eudicotyledons</taxon>
        <taxon>Gunneridae</taxon>
        <taxon>Pentapetalae</taxon>
        <taxon>rosids</taxon>
        <taxon>malvids</taxon>
        <taxon>Malvales</taxon>
        <taxon>Malvaceae</taxon>
        <taxon>Malvoideae</taxon>
        <taxon>Gossypium</taxon>
    </lineage>
</organism>
<evidence type="ECO:0000259" key="1">
    <source>
        <dbReference type="Pfam" id="PF17921"/>
    </source>
</evidence>
<comment type="caution">
    <text evidence="2">The sequence shown here is derived from an EMBL/GenBank/DDBJ whole genome shotgun (WGS) entry which is preliminary data.</text>
</comment>
<evidence type="ECO:0000313" key="2">
    <source>
        <dbReference type="EMBL" id="KAA3473538.1"/>
    </source>
</evidence>
<dbReference type="AlphaFoldDB" id="A0A5B6VXA8"/>
<dbReference type="EMBL" id="SMMG02000005">
    <property type="protein sequence ID" value="KAA3473538.1"/>
    <property type="molecule type" value="Genomic_DNA"/>
</dbReference>
<keyword evidence="3" id="KW-1185">Reference proteome</keyword>
<proteinExistence type="predicted"/>
<dbReference type="Gene3D" id="1.10.340.70">
    <property type="match status" value="1"/>
</dbReference>
<dbReference type="OrthoDB" id="1001619at2759"/>
<feature type="domain" description="Integrase zinc-binding" evidence="1">
    <location>
        <begin position="2"/>
        <end position="50"/>
    </location>
</feature>
<evidence type="ECO:0000313" key="3">
    <source>
        <dbReference type="Proteomes" id="UP000325315"/>
    </source>
</evidence>
<sequence>MLKRYILSEAHSSTYSIRLGSMKMFNDLKKMYWWSGMKHEISEFVTKCLIKAEHQVLSRLLQPATIPKWKWE</sequence>
<name>A0A5B6VXA8_9ROSI</name>
<dbReference type="Pfam" id="PF17921">
    <property type="entry name" value="Integrase_H2C2"/>
    <property type="match status" value="1"/>
</dbReference>
<dbReference type="Proteomes" id="UP000325315">
    <property type="component" value="Unassembled WGS sequence"/>
</dbReference>
<gene>
    <name evidence="2" type="ORF">EPI10_023904</name>
</gene>
<reference evidence="2" key="1">
    <citation type="submission" date="2019-08" db="EMBL/GenBank/DDBJ databases">
        <authorList>
            <person name="Liu F."/>
        </authorList>
    </citation>
    <scope>NUCLEOTIDE SEQUENCE [LARGE SCALE GENOMIC DNA]</scope>
    <source>
        <strain evidence="2">PA1801</strain>
        <tissue evidence="2">Leaf</tissue>
    </source>
</reference>
<protein>
    <submittedName>
        <fullName evidence="2">Integrase</fullName>
    </submittedName>
</protein>
<dbReference type="InterPro" id="IPR041588">
    <property type="entry name" value="Integrase_H2C2"/>
</dbReference>
<accession>A0A5B6VXA8</accession>